<dbReference type="InterPro" id="IPR028082">
    <property type="entry name" value="Peripla_BP_I"/>
</dbReference>
<name>A0ABQ9TXZ2_SAGOE</name>
<dbReference type="SUPFAM" id="SSF53822">
    <property type="entry name" value="Periplasmic binding protein-like I"/>
    <property type="match status" value="1"/>
</dbReference>
<protein>
    <recommendedName>
        <fullName evidence="6">Receptor ligand binding region domain-containing protein</fullName>
    </recommendedName>
</protein>
<evidence type="ECO:0000256" key="2">
    <source>
        <dbReference type="ARBA" id="ARBA00022692"/>
    </source>
</evidence>
<evidence type="ECO:0000256" key="4">
    <source>
        <dbReference type="ARBA" id="ARBA00022989"/>
    </source>
</evidence>
<dbReference type="Pfam" id="PF01094">
    <property type="entry name" value="ANF_receptor"/>
    <property type="match status" value="1"/>
</dbReference>
<evidence type="ECO:0000313" key="8">
    <source>
        <dbReference type="Proteomes" id="UP001266305"/>
    </source>
</evidence>
<evidence type="ECO:0000256" key="1">
    <source>
        <dbReference type="ARBA" id="ARBA00004370"/>
    </source>
</evidence>
<comment type="subcellular location">
    <subcellularLocation>
        <location evidence="1">Membrane</location>
    </subcellularLocation>
</comment>
<proteinExistence type="predicted"/>
<comment type="caution">
    <text evidence="7">The sequence shown here is derived from an EMBL/GenBank/DDBJ whole genome shotgun (WGS) entry which is preliminary data.</text>
</comment>
<keyword evidence="8" id="KW-1185">Reference proteome</keyword>
<gene>
    <name evidence="7" type="ORF">P7K49_035195</name>
</gene>
<dbReference type="Proteomes" id="UP001266305">
    <property type="component" value="Unassembled WGS sequence"/>
</dbReference>
<dbReference type="Gene3D" id="3.40.50.2300">
    <property type="match status" value="1"/>
</dbReference>
<evidence type="ECO:0000313" key="7">
    <source>
        <dbReference type="EMBL" id="KAK2089288.1"/>
    </source>
</evidence>
<dbReference type="InterPro" id="IPR001828">
    <property type="entry name" value="ANF_lig-bd_rcpt"/>
</dbReference>
<keyword evidence="5" id="KW-0472">Membrane</keyword>
<evidence type="ECO:0000259" key="6">
    <source>
        <dbReference type="Pfam" id="PF01094"/>
    </source>
</evidence>
<sequence length="112" mass="12110">MPSDLTNVHTVAQLVLHFRWSWVGVLAQEGDFGLQSSSLVVQELGQAGVCMELSPHPHPCTSNSSCSLAGRDILGQVWVSQDTLHMALALTTPSASQVLQGSFSLLFRYSQL</sequence>
<keyword evidence="4" id="KW-1133">Transmembrane helix</keyword>
<dbReference type="EMBL" id="JASSZA010000019">
    <property type="protein sequence ID" value="KAK2089288.1"/>
    <property type="molecule type" value="Genomic_DNA"/>
</dbReference>
<evidence type="ECO:0000256" key="5">
    <source>
        <dbReference type="ARBA" id="ARBA00023136"/>
    </source>
</evidence>
<feature type="domain" description="Receptor ligand binding region" evidence="6">
    <location>
        <begin position="1"/>
        <end position="59"/>
    </location>
</feature>
<reference evidence="7 8" key="1">
    <citation type="submission" date="2023-05" db="EMBL/GenBank/DDBJ databases">
        <title>B98-5 Cell Line De Novo Hybrid Assembly: An Optical Mapping Approach.</title>
        <authorList>
            <person name="Kananen K."/>
            <person name="Auerbach J.A."/>
            <person name="Kautto E."/>
            <person name="Blachly J.S."/>
        </authorList>
    </citation>
    <scope>NUCLEOTIDE SEQUENCE [LARGE SCALE GENOMIC DNA]</scope>
    <source>
        <strain evidence="7">B95-8</strain>
        <tissue evidence="7">Cell line</tissue>
    </source>
</reference>
<evidence type="ECO:0000256" key="3">
    <source>
        <dbReference type="ARBA" id="ARBA00022729"/>
    </source>
</evidence>
<keyword evidence="3" id="KW-0732">Signal</keyword>
<accession>A0ABQ9TXZ2</accession>
<organism evidence="7 8">
    <name type="scientific">Saguinus oedipus</name>
    <name type="common">Cotton-top tamarin</name>
    <name type="synonym">Oedipomidas oedipus</name>
    <dbReference type="NCBI Taxonomy" id="9490"/>
    <lineage>
        <taxon>Eukaryota</taxon>
        <taxon>Metazoa</taxon>
        <taxon>Chordata</taxon>
        <taxon>Craniata</taxon>
        <taxon>Vertebrata</taxon>
        <taxon>Euteleostomi</taxon>
        <taxon>Mammalia</taxon>
        <taxon>Eutheria</taxon>
        <taxon>Euarchontoglires</taxon>
        <taxon>Primates</taxon>
        <taxon>Haplorrhini</taxon>
        <taxon>Platyrrhini</taxon>
        <taxon>Cebidae</taxon>
        <taxon>Callitrichinae</taxon>
        <taxon>Saguinus</taxon>
    </lineage>
</organism>
<keyword evidence="2" id="KW-0812">Transmembrane</keyword>